<proteinExistence type="predicted"/>
<evidence type="ECO:0000313" key="2">
    <source>
        <dbReference type="Proteomes" id="UP000682802"/>
    </source>
</evidence>
<keyword evidence="2" id="KW-1185">Reference proteome</keyword>
<sequence length="300" mass="34986">MASDLKKYQYNDGSLSEKDFQKIRNYYGLAIPGILGTSICQLRGKKMSFKERYTSTYQASITGLVDDYYDEQGMTEARMESFFLDPNTITLNNDAEHLGIDLYLKSLKYITNFSELVPYLKDVNSAQSGSMQQQQNLPLSLAALKELTLFKGGSSFLYFRTAFQHKILDNEIEILYLLGGLTQLGNDIFDVYKDRENNIQTLLTTCSSINDVKSVFVLWLTKLKRLLSELNYPERNKRDFWNLYYLGVFSRCFTCLQQLEELEIDDQFRLSNYTRKELICDMEKWSSIKRALKFYRKGKI</sequence>
<protein>
    <recommendedName>
        <fullName evidence="3">Phytoene synthase</fullName>
    </recommendedName>
</protein>
<name>A0ABX8GZG7_9BACT</name>
<accession>A0ABX8GZG7</accession>
<gene>
    <name evidence="1" type="ORF">KM029_06045</name>
</gene>
<dbReference type="RefSeq" id="WP_144072412.1">
    <property type="nucleotide sequence ID" value="NZ_CP076128.1"/>
</dbReference>
<evidence type="ECO:0008006" key="3">
    <source>
        <dbReference type="Google" id="ProtNLM"/>
    </source>
</evidence>
<evidence type="ECO:0000313" key="1">
    <source>
        <dbReference type="EMBL" id="QWG08497.1"/>
    </source>
</evidence>
<organism evidence="1 2">
    <name type="scientific">Flammeovirga kamogawensis</name>
    <dbReference type="NCBI Taxonomy" id="373891"/>
    <lineage>
        <taxon>Bacteria</taxon>
        <taxon>Pseudomonadati</taxon>
        <taxon>Bacteroidota</taxon>
        <taxon>Cytophagia</taxon>
        <taxon>Cytophagales</taxon>
        <taxon>Flammeovirgaceae</taxon>
        <taxon>Flammeovirga</taxon>
    </lineage>
</organism>
<reference evidence="1 2" key="1">
    <citation type="submission" date="2021-05" db="EMBL/GenBank/DDBJ databases">
        <title>Comparative genomic studies on the polysaccharide-degrading batcterial strains of the Flammeovirga genus.</title>
        <authorList>
            <person name="Zewei F."/>
            <person name="Zheng Z."/>
            <person name="Yu L."/>
            <person name="Ruyue G."/>
            <person name="Yanhong M."/>
            <person name="Yuanyuan C."/>
            <person name="Jingyan G."/>
            <person name="Wenjun H."/>
        </authorList>
    </citation>
    <scope>NUCLEOTIDE SEQUENCE [LARGE SCALE GENOMIC DNA]</scope>
    <source>
        <strain evidence="1 2">YS10</strain>
    </source>
</reference>
<dbReference type="EMBL" id="CP076128">
    <property type="protein sequence ID" value="QWG08497.1"/>
    <property type="molecule type" value="Genomic_DNA"/>
</dbReference>
<dbReference type="Proteomes" id="UP000682802">
    <property type="component" value="Chromosome 1"/>
</dbReference>